<accession>A0A0N4ZAG4</accession>
<evidence type="ECO:0000313" key="2">
    <source>
        <dbReference type="Proteomes" id="UP000038045"/>
    </source>
</evidence>
<dbReference type="AlphaFoldDB" id="A0A0N4ZAG4"/>
<protein>
    <submittedName>
        <fullName evidence="3">Tudor domain-containing protein</fullName>
    </submittedName>
</protein>
<organism evidence="2 3">
    <name type="scientific">Parastrongyloides trichosuri</name>
    <name type="common">Possum-specific nematode worm</name>
    <dbReference type="NCBI Taxonomy" id="131310"/>
    <lineage>
        <taxon>Eukaryota</taxon>
        <taxon>Metazoa</taxon>
        <taxon>Ecdysozoa</taxon>
        <taxon>Nematoda</taxon>
        <taxon>Chromadorea</taxon>
        <taxon>Rhabditida</taxon>
        <taxon>Tylenchina</taxon>
        <taxon>Panagrolaimomorpha</taxon>
        <taxon>Strongyloidoidea</taxon>
        <taxon>Strongyloididae</taxon>
        <taxon>Parastrongyloides</taxon>
    </lineage>
</organism>
<dbReference type="WBParaSite" id="PTRK_0000444200.1">
    <property type="protein sequence ID" value="PTRK_0000444200.1"/>
    <property type="gene ID" value="PTRK_0000444200"/>
</dbReference>
<dbReference type="Proteomes" id="UP000038045">
    <property type="component" value="Unplaced"/>
</dbReference>
<keyword evidence="2" id="KW-1185">Reference proteome</keyword>
<evidence type="ECO:0000313" key="3">
    <source>
        <dbReference type="WBParaSite" id="PTRK_0000444200.1"/>
    </source>
</evidence>
<feature type="domain" description="Tudor" evidence="1">
    <location>
        <begin position="330"/>
        <end position="436"/>
    </location>
</feature>
<dbReference type="InterPro" id="IPR002999">
    <property type="entry name" value="Tudor"/>
</dbReference>
<dbReference type="Pfam" id="PF00567">
    <property type="entry name" value="TUDOR"/>
    <property type="match status" value="1"/>
</dbReference>
<name>A0A0N4ZAG4_PARTI</name>
<evidence type="ECO:0000259" key="1">
    <source>
        <dbReference type="Pfam" id="PF00567"/>
    </source>
</evidence>
<dbReference type="CDD" id="cd20379">
    <property type="entry name" value="Tudor_dTUD-like"/>
    <property type="match status" value="1"/>
</dbReference>
<dbReference type="SUPFAM" id="SSF63748">
    <property type="entry name" value="Tudor/PWWP/MBT"/>
    <property type="match status" value="1"/>
</dbReference>
<proteinExistence type="predicted"/>
<sequence>MHQRQYHNKKFRANTIRSNYSRTSKYSSYYEKPPSTNIEEELEDYAIDDEKPKYIVKVLLPKSRENVKFIFDKDVRKIILDKITNSTEFVPKEIEFDSIIKPLTLPKSIFTEVMEDEVYAAMQDNYKLATVSRRNESTFSIKTIKKFPCTDNNDDDNYSVDSFYNERKIKKIYSREIDMINHMLPDTVKRVNKYTYNNKKEQNNYKNDFDRDSSYYGNNGCDSREKSIGWNDDFDTLSKFDQLTIKDSCFSLNEIFPIYSTLTKTKYYNVMERDNSPLRRVLSSSIYLPRKMINSDSLNIEIVNIISPSFIYVRELNHIADELTVRTPIELKILKEELEDIIHYNADELFEIQNCKEPFLWRYCMAPYDEKSLARARIIQKINVNNTGISSSSTDDTYVKVFFLDYGTTTWTWIKCCYQFPYPEWYSYPPQVIPITIGDIAPKSMINSSADGRYRWPASVCMELKRIVNEYDNFEISIINKYAQKKDKMFTYNVYLFGRNKLTDGKSEGGNMNKISISSILVSKCFNELVFRDEEEVFGTLEKYDVENQYIIDFNSLPDYLKSEHKLIKMARLTKSSKVQENFSEEGYKSKRKVRIPPLLVPVDVWPRGNLPWDYDTLVYSGFVSNNVIGFIPNDQSLEINCFSFSALPLLNYQIEQSFTESNIMSEQIVKILNAKKLVDDALNNFYRVKDNRRCFNWDYVQGKLESYEPVNCVVGLIEDGETYNFNCRRARIHYLVENFAEEFDLFAKGVVPTHRKKHIRYVIAELYDYADMVIVPTDAICQIHPMHDIINPFSLRMCMDYDIGLSQSTKFESLLKSNSQKVVSLKKQLSEIISIPTPKRAILQSGPSVGMKIRYKFEYFVRPWKDPFSYKIRFVTDLWSDKQIYMDKDILTKNEYFRNYRSCVKLDSSHIWSKYSPISTYNNQRIQQLQKKKKLLTKGISNLKSFQSYYTNNT</sequence>
<dbReference type="Gene3D" id="2.30.30.140">
    <property type="match status" value="1"/>
</dbReference>
<reference evidence="3" key="1">
    <citation type="submission" date="2017-02" db="UniProtKB">
        <authorList>
            <consortium name="WormBaseParasite"/>
        </authorList>
    </citation>
    <scope>IDENTIFICATION</scope>
</reference>